<organism evidence="2 3">
    <name type="scientific">Hymenolepis diminuta</name>
    <name type="common">Rat tapeworm</name>
    <dbReference type="NCBI Taxonomy" id="6216"/>
    <lineage>
        <taxon>Eukaryota</taxon>
        <taxon>Metazoa</taxon>
        <taxon>Spiralia</taxon>
        <taxon>Lophotrochozoa</taxon>
        <taxon>Platyhelminthes</taxon>
        <taxon>Cestoda</taxon>
        <taxon>Eucestoda</taxon>
        <taxon>Cyclophyllidea</taxon>
        <taxon>Hymenolepididae</taxon>
        <taxon>Hymenolepis</taxon>
    </lineage>
</organism>
<evidence type="ECO:0000313" key="2">
    <source>
        <dbReference type="EMBL" id="VUZ43054.1"/>
    </source>
</evidence>
<proteinExistence type="predicted"/>
<dbReference type="EMBL" id="CABIJS010000111">
    <property type="protein sequence ID" value="VUZ43054.1"/>
    <property type="molecule type" value="Genomic_DNA"/>
</dbReference>
<feature type="signal peptide" evidence="1">
    <location>
        <begin position="1"/>
        <end position="22"/>
    </location>
</feature>
<sequence length="255" mass="28963">MIMLHKFLGVIIFVYFANMTWGYKTLPGDTRVIMGAGNTQFSYKTTLPGNYTKLVTGLFTVHFKDGNCSTPFFVCAYVLDDETQMTVQMEGFMSWGLKWINFFGADDLIPITVLFFVDEIWNELAAGSIQPQYSVPLIIGGKDLASVSFSCVIFSTNPKYGLYLDNNKTLYYSNEKTPVTDKTLEFPQILNLETRNIVLHKSTTTTVREKNPIDFYTCNVGNYWLTHTIDWSRSKANAFKSFAAVFIAILLYVGY</sequence>
<gene>
    <name evidence="2" type="ORF">WMSIL1_LOCUS3979</name>
</gene>
<accession>A0A564Y959</accession>
<keyword evidence="3" id="KW-1185">Reference proteome</keyword>
<feature type="chain" id="PRO_5021744614" evidence="1">
    <location>
        <begin position="23"/>
        <end position="255"/>
    </location>
</feature>
<protein>
    <submittedName>
        <fullName evidence="2">Uncharacterized protein</fullName>
    </submittedName>
</protein>
<dbReference type="Proteomes" id="UP000321570">
    <property type="component" value="Unassembled WGS sequence"/>
</dbReference>
<dbReference type="AlphaFoldDB" id="A0A564Y959"/>
<evidence type="ECO:0000313" key="3">
    <source>
        <dbReference type="Proteomes" id="UP000321570"/>
    </source>
</evidence>
<evidence type="ECO:0000256" key="1">
    <source>
        <dbReference type="SAM" id="SignalP"/>
    </source>
</evidence>
<reference evidence="2 3" key="1">
    <citation type="submission" date="2019-07" db="EMBL/GenBank/DDBJ databases">
        <authorList>
            <person name="Jastrzebski P J."/>
            <person name="Paukszto L."/>
            <person name="Jastrzebski P J."/>
        </authorList>
    </citation>
    <scope>NUCLEOTIDE SEQUENCE [LARGE SCALE GENOMIC DNA]</scope>
    <source>
        <strain evidence="2 3">WMS-il1</strain>
    </source>
</reference>
<name>A0A564Y959_HYMDI</name>
<keyword evidence="1" id="KW-0732">Signal</keyword>